<dbReference type="Proteomes" id="UP000002748">
    <property type="component" value="Unassembled WGS sequence"/>
</dbReference>
<dbReference type="KEGG" id="tasa:A1Q1_05373"/>
<gene>
    <name evidence="2" type="ORF">A1Q1_05373</name>
</gene>
<dbReference type="GeneID" id="25988885"/>
<protein>
    <submittedName>
        <fullName evidence="2">Uncharacterized protein</fullName>
    </submittedName>
</protein>
<feature type="coiled-coil region" evidence="1">
    <location>
        <begin position="87"/>
        <end position="114"/>
    </location>
</feature>
<accession>J6ETS2</accession>
<dbReference type="EMBL" id="ALBS01000304">
    <property type="protein sequence ID" value="EJT46162.1"/>
    <property type="molecule type" value="Genomic_DNA"/>
</dbReference>
<keyword evidence="1" id="KW-0175">Coiled coil</keyword>
<evidence type="ECO:0000256" key="1">
    <source>
        <dbReference type="SAM" id="Coils"/>
    </source>
</evidence>
<proteinExistence type="predicted"/>
<dbReference type="AlphaFoldDB" id="J6ETS2"/>
<evidence type="ECO:0000313" key="3">
    <source>
        <dbReference type="Proteomes" id="UP000002748"/>
    </source>
</evidence>
<comment type="caution">
    <text evidence="2">The sequence shown here is derived from an EMBL/GenBank/DDBJ whole genome shotgun (WGS) entry which is preliminary data.</text>
</comment>
<organism evidence="2 3">
    <name type="scientific">Trichosporon asahii var. asahii (strain ATCC 90039 / CBS 2479 / JCM 2466 / KCTC 7840 / NBRC 103889/ NCYC 2677 / UAMH 7654)</name>
    <name type="common">Yeast</name>
    <dbReference type="NCBI Taxonomy" id="1186058"/>
    <lineage>
        <taxon>Eukaryota</taxon>
        <taxon>Fungi</taxon>
        <taxon>Dikarya</taxon>
        <taxon>Basidiomycota</taxon>
        <taxon>Agaricomycotina</taxon>
        <taxon>Tremellomycetes</taxon>
        <taxon>Trichosporonales</taxon>
        <taxon>Trichosporonaceae</taxon>
        <taxon>Trichosporon</taxon>
    </lineage>
</organism>
<evidence type="ECO:0000313" key="2">
    <source>
        <dbReference type="EMBL" id="EJT46162.1"/>
    </source>
</evidence>
<dbReference type="HOGENOM" id="CLU_2051305_0_0_1"/>
<name>J6ETS2_TRIAS</name>
<dbReference type="VEuPathDB" id="FungiDB:A1Q1_05373"/>
<sequence length="120" mass="13398">MRLTALLLPIVLAAPLLPRSTTTNAAPSPSYPGEVFVEVQPHCPSFDAVRQALAQVDQHLDGARDFYKRAFALANQDRGIQDVLRSTKEAKRALLRSLEMIEDAERRLTELEGKTEGRRD</sequence>
<reference evidence="2 3" key="1">
    <citation type="journal article" date="2012" name="Eukaryot. Cell">
        <title>Draft genome sequence of CBS 2479, the standard type strain of Trichosporon asahii.</title>
        <authorList>
            <person name="Yang R.Y."/>
            <person name="Li H.T."/>
            <person name="Zhu H."/>
            <person name="Zhou G.P."/>
            <person name="Wang M."/>
            <person name="Wang L."/>
        </authorList>
    </citation>
    <scope>NUCLEOTIDE SEQUENCE [LARGE SCALE GENOMIC DNA]</scope>
    <source>
        <strain evidence="3">ATCC 90039 / CBS 2479 / JCM 2466 / KCTC 7840 / NCYC 2677 / UAMH 7654</strain>
    </source>
</reference>
<dbReference type="RefSeq" id="XP_014177580.1">
    <property type="nucleotide sequence ID" value="XM_014322105.1"/>
</dbReference>